<feature type="compositionally biased region" description="Gly residues" evidence="1">
    <location>
        <begin position="311"/>
        <end position="325"/>
    </location>
</feature>
<gene>
    <name evidence="2" type="ORF">IFR04_012938</name>
</gene>
<feature type="region of interest" description="Disordered" evidence="1">
    <location>
        <begin position="172"/>
        <end position="238"/>
    </location>
</feature>
<feature type="region of interest" description="Disordered" evidence="1">
    <location>
        <begin position="307"/>
        <end position="354"/>
    </location>
</feature>
<feature type="compositionally biased region" description="Acidic residues" evidence="1">
    <location>
        <begin position="172"/>
        <end position="190"/>
    </location>
</feature>
<evidence type="ECO:0000313" key="3">
    <source>
        <dbReference type="Proteomes" id="UP000664132"/>
    </source>
</evidence>
<dbReference type="Proteomes" id="UP000664132">
    <property type="component" value="Unassembled WGS sequence"/>
</dbReference>
<feature type="compositionally biased region" description="Pro residues" evidence="1">
    <location>
        <begin position="7"/>
        <end position="18"/>
    </location>
</feature>
<comment type="caution">
    <text evidence="2">The sequence shown here is derived from an EMBL/GenBank/DDBJ whole genome shotgun (WGS) entry which is preliminary data.</text>
</comment>
<protein>
    <submittedName>
        <fullName evidence="2">Uncharacterized protein</fullName>
    </submittedName>
</protein>
<reference evidence="2" key="1">
    <citation type="submission" date="2021-02" db="EMBL/GenBank/DDBJ databases">
        <title>Genome sequence Cadophora malorum strain M34.</title>
        <authorList>
            <person name="Stefanovic E."/>
            <person name="Vu D."/>
            <person name="Scully C."/>
            <person name="Dijksterhuis J."/>
            <person name="Roader J."/>
            <person name="Houbraken J."/>
        </authorList>
    </citation>
    <scope>NUCLEOTIDE SEQUENCE</scope>
    <source>
        <strain evidence="2">M34</strain>
    </source>
</reference>
<sequence length="386" mass="40947">MSASIPTSPPPGKDPPAPSNHTNPETKAASDKENKSPSAAHKPPSSANIDADSKAMPPPPIPSTKPRPVITTQHPSSSNTNTNIPFSPSLTQSTSQNTAVQDQPHTSQSQEAAQEGDRERDRPPFTPFFTLVNDLSSGEQSTHHPSQVHYLFSDDDVSEVLTGALLRCMEQDADQDLADDEVEEQDDGEDATSSSSSATFRRDGLRIQSEKSRARDRQKMRERAGKGRLKEGNTEREERVIIVDVNEAGDGVTGVSSLSPSWQVLSAEIGKAPTWDKDGAESEGGRGELAGGLMLRIEGVGLDCGEPASNSGGGVGLGVAGGGSKGKGKEKERERDGGGDGTTGSASGMGEEEMQILMEGFDRKMGMLRRIVQRGSRESLVEGEKS</sequence>
<feature type="compositionally biased region" description="Low complexity" evidence="1">
    <location>
        <begin position="36"/>
        <end position="47"/>
    </location>
</feature>
<accession>A0A8H7W6B1</accession>
<feature type="compositionally biased region" description="Pro residues" evidence="1">
    <location>
        <begin position="56"/>
        <end position="65"/>
    </location>
</feature>
<evidence type="ECO:0000313" key="2">
    <source>
        <dbReference type="EMBL" id="KAG4413923.1"/>
    </source>
</evidence>
<feature type="compositionally biased region" description="Polar residues" evidence="1">
    <location>
        <begin position="133"/>
        <end position="145"/>
    </location>
</feature>
<feature type="compositionally biased region" description="Basic and acidic residues" evidence="1">
    <location>
        <begin position="200"/>
        <end position="238"/>
    </location>
</feature>
<feature type="compositionally biased region" description="Polar residues" evidence="1">
    <location>
        <begin position="70"/>
        <end position="112"/>
    </location>
</feature>
<proteinExistence type="predicted"/>
<dbReference type="AlphaFoldDB" id="A0A8H7W6B1"/>
<dbReference type="EMBL" id="JAFJYH010000289">
    <property type="protein sequence ID" value="KAG4413923.1"/>
    <property type="molecule type" value="Genomic_DNA"/>
</dbReference>
<organism evidence="2 3">
    <name type="scientific">Cadophora malorum</name>
    <dbReference type="NCBI Taxonomy" id="108018"/>
    <lineage>
        <taxon>Eukaryota</taxon>
        <taxon>Fungi</taxon>
        <taxon>Dikarya</taxon>
        <taxon>Ascomycota</taxon>
        <taxon>Pezizomycotina</taxon>
        <taxon>Leotiomycetes</taxon>
        <taxon>Helotiales</taxon>
        <taxon>Ploettnerulaceae</taxon>
        <taxon>Cadophora</taxon>
    </lineage>
</organism>
<keyword evidence="3" id="KW-1185">Reference proteome</keyword>
<dbReference type="OrthoDB" id="1681166at2759"/>
<feature type="region of interest" description="Disordered" evidence="1">
    <location>
        <begin position="1"/>
        <end position="147"/>
    </location>
</feature>
<name>A0A8H7W6B1_9HELO</name>
<evidence type="ECO:0000256" key="1">
    <source>
        <dbReference type="SAM" id="MobiDB-lite"/>
    </source>
</evidence>
<feature type="compositionally biased region" description="Basic and acidic residues" evidence="1">
    <location>
        <begin position="327"/>
        <end position="338"/>
    </location>
</feature>
<dbReference type="Gene3D" id="2.60.270.60">
    <property type="match status" value="1"/>
</dbReference>